<comment type="caution">
    <text evidence="4">The sequence shown here is derived from an EMBL/GenBank/DDBJ whole genome shotgun (WGS) entry which is preliminary data.</text>
</comment>
<feature type="compositionally biased region" description="Polar residues" evidence="1">
    <location>
        <begin position="751"/>
        <end position="769"/>
    </location>
</feature>
<feature type="region of interest" description="Disordered" evidence="1">
    <location>
        <begin position="1169"/>
        <end position="1188"/>
    </location>
</feature>
<dbReference type="EMBL" id="CAXAMN010011001">
    <property type="protein sequence ID" value="CAK9033354.1"/>
    <property type="molecule type" value="Genomic_DNA"/>
</dbReference>
<keyword evidence="5" id="KW-1185">Reference proteome</keyword>
<feature type="compositionally biased region" description="Polar residues" evidence="1">
    <location>
        <begin position="776"/>
        <end position="839"/>
    </location>
</feature>
<feature type="compositionally biased region" description="Low complexity" evidence="1">
    <location>
        <begin position="697"/>
        <end position="711"/>
    </location>
</feature>
<dbReference type="CDD" id="cd00198">
    <property type="entry name" value="vWFA"/>
    <property type="match status" value="1"/>
</dbReference>
<dbReference type="Pfam" id="PF00092">
    <property type="entry name" value="VWA"/>
    <property type="match status" value="1"/>
</dbReference>
<feature type="signal peptide" evidence="2">
    <location>
        <begin position="1"/>
        <end position="22"/>
    </location>
</feature>
<feature type="compositionally biased region" description="Low complexity" evidence="1">
    <location>
        <begin position="852"/>
        <end position="873"/>
    </location>
</feature>
<proteinExistence type="predicted"/>
<dbReference type="Gene3D" id="3.40.50.410">
    <property type="entry name" value="von Willebrand factor, type A domain"/>
    <property type="match status" value="1"/>
</dbReference>
<evidence type="ECO:0000313" key="4">
    <source>
        <dbReference type="EMBL" id="CAK9033354.1"/>
    </source>
</evidence>
<reference evidence="4 5" key="1">
    <citation type="submission" date="2024-02" db="EMBL/GenBank/DDBJ databases">
        <authorList>
            <person name="Chen Y."/>
            <person name="Shah S."/>
            <person name="Dougan E. K."/>
            <person name="Thang M."/>
            <person name="Chan C."/>
        </authorList>
    </citation>
    <scope>NUCLEOTIDE SEQUENCE [LARGE SCALE GENOMIC DNA]</scope>
</reference>
<evidence type="ECO:0000313" key="5">
    <source>
        <dbReference type="Proteomes" id="UP001642484"/>
    </source>
</evidence>
<feature type="compositionally biased region" description="Polar residues" evidence="1">
    <location>
        <begin position="1021"/>
        <end position="1030"/>
    </location>
</feature>
<organism evidence="4 5">
    <name type="scientific">Durusdinium trenchii</name>
    <dbReference type="NCBI Taxonomy" id="1381693"/>
    <lineage>
        <taxon>Eukaryota</taxon>
        <taxon>Sar</taxon>
        <taxon>Alveolata</taxon>
        <taxon>Dinophyceae</taxon>
        <taxon>Suessiales</taxon>
        <taxon>Symbiodiniaceae</taxon>
        <taxon>Durusdinium</taxon>
    </lineage>
</organism>
<feature type="chain" id="PRO_5045551080" description="VWFA domain-containing protein" evidence="2">
    <location>
        <begin position="23"/>
        <end position="2222"/>
    </location>
</feature>
<feature type="domain" description="VWFA" evidence="3">
    <location>
        <begin position="55"/>
        <end position="221"/>
    </location>
</feature>
<feature type="compositionally biased region" description="Polar residues" evidence="1">
    <location>
        <begin position="967"/>
        <end position="987"/>
    </location>
</feature>
<feature type="compositionally biased region" description="Low complexity" evidence="1">
    <location>
        <begin position="988"/>
        <end position="1000"/>
    </location>
</feature>
<feature type="region of interest" description="Disordered" evidence="1">
    <location>
        <begin position="1098"/>
        <end position="1119"/>
    </location>
</feature>
<keyword evidence="2" id="KW-0732">Signal</keyword>
<evidence type="ECO:0000256" key="1">
    <source>
        <dbReference type="SAM" id="MobiDB-lite"/>
    </source>
</evidence>
<dbReference type="SUPFAM" id="SSF53300">
    <property type="entry name" value="vWA-like"/>
    <property type="match status" value="1"/>
</dbReference>
<feature type="compositionally biased region" description="Polar residues" evidence="1">
    <location>
        <begin position="712"/>
        <end position="725"/>
    </location>
</feature>
<dbReference type="PANTHER" id="PTHR22588:SF5">
    <property type="entry name" value="COLLAGEN ALPHA-6(VI) CHAIN"/>
    <property type="match status" value="1"/>
</dbReference>
<feature type="compositionally biased region" description="Low complexity" evidence="1">
    <location>
        <begin position="726"/>
        <end position="750"/>
    </location>
</feature>
<dbReference type="InterPro" id="IPR036465">
    <property type="entry name" value="vWFA_dom_sf"/>
</dbReference>
<sequence length="2222" mass="244559">MNSMTLRCWALILALIVQPLVAMRPAVSLRADSAAYAELVQKLRQGREDCHSAIDVVFLLDGSWSVKKPDWKALKEFMTKTVQRFQIGPEKLQVGIVQFTGSAQQEMNFKSSAEEIAEGILNLEQEGGFTSVKAGLEETQELFENHHRKARRIVVMIADGDVDDGSTELAREMEEEDDTIIFSVAVGEEAKIEELKEVATNGNLFFKVENYGSLDRIVNSISKYSCEVADEAADTKKVKDIDFEALKVCLLLQYLIMLVLLRALWLAWRADGHSTIPSDKVWLFYRLALAAKTGTGVLGEFLCNSLPVQPPVRTRQRDVFPLAPLGGSMLKPVDMTSGRWSVLLQFINVVIGILNWLHGIKQTVPTGKHTFAQQAVLKNIVDRTVWTLTRLQHAQDGWERFVPDFVPGFTAGTTSFQDLVADRVDNLQAAGLCDPLPHLPAHVRASLATPEGILDNSDDSLRVFEPFSLRVWHGRRVSESASAPPKPRHLASPTALTFLECSDGRPLRLSKRDATCWFDQLKLPSSLRRYMAKPPISTVELVNAGMSVADQRQHMEDGHAWREGLLYPLHCVWPMGFSWSSYIAQEEMLSVCQDAGIPTSSLLACDCVTPTSFELVAAVATDHVMIFSDAGPGATCEAARAFDAAMDARCAVRNLKKDVDDALCGERESEAALGCTEFFGSPAFVGKESSFVATTPSESESGESAHGATSETLSHSQLDNAKSSLGTGTQTASQGTQIGTATQTASQGTQMGEQKSSVVTGAQTMSHSTQTEEQKSSLSTNTQAASQGAQIGTDTQTASQGTQIGTDTQTASQGTQIGTATGEQKSSLVTGAQTMSHSTQTEEQKSSLSTNTQTASQGTQIGTATQTASQGTQMGEQKSSVVTGAQTMSHSTQTEEQKSSLGTNTQAASQGAQIGTDTQTASQGTQMGEQKSSVGTSTQTLSHSQIDNIKSSVDTGTTQMEDDKSASLGTQTLSHSKINPESSLYSQSTDSTHTHTLSHSQIDDTRVSHSHGTETGWYGHQMSSAGQQSNSYNFPGGVQVIITPYQGAAAGTLPSTAPVPLNVAPTYTSVQTPVQEPAPYTPPETEPVEPVEEQIEYTPPKTVQTPVETEPLSPETATKPSGEVRLLLPSKAKEEEPKVVVSDFVKNAMASAYHTAQDELEAEDISQPYVPPSTPTVGAPTPTQPTANQGEALATKTHQECFIQETAKKFMPVLEGWLLLTSLSKRLMWEELGSVLATFQHYVSEKVADTVRSSLSPMTFARTLGKHLQDAVEQVNFARAQLIKAEYDDWKQLGLENYIYRVDEKQKAVLLKLKDDLCYGMVDFMEKVQAVETANPALRDPMFLWHMWQESWGAVRVFVKVTTQCRIEIPKGEDPNSFMTRIHQNKWKKCKGAFHFKEDEFPSAVMSCARSGEEDPSLFGKDRNRVVRYFGCGKNRVNVEPPVDKGVTESCMQTDDPEVKSFMYTMCPQNGISTKSCRLYGPFWGVYSHPAFSLYGYHSLEEKKECEQKRDDGAPPAEQCPEPQAVAFREQANVAMADYIYGTPPPLTISRSRAWQQGNRKVTESSWIPEDMAYPLPQDRQLDPPLWEMLREAEVGEGLMMISYGYSGAGKTTTLIGDATAPVGGGRGIDGVLSLYLKENARKIDDVQVRIFEVYGRVNAYNGRMQKKTGSGIWGYNLREKTSTYLGDSTAFEDDEGEGNLDLPKLEAALNNDEFTFSIKAQTPPSLSGSIAWHEQVKEVLTTIEDIRLDEDQFKAGGEPIAHIRGTVNNPKSSRGTLFVLTNVYFKSGVMAPISTVDLAGSEDPAVMVSGFLQFKLNPGVPECDPESGKQPSDLMNMYLATLSYYDQMAGPLAYCFDLKDVLMECDRANPARGCVDDPRGVDVPKVFEYVGENFEKKKFKARFKQETILAALEEGDVPGITELRAESNPLGAEYNWVERLWGRKMVGKGEKRKLVESGPAMMDEKVFGKKLATRDYTENGNDKPRLGLVEIPKMLLSTKTKTWHDEKSSRGLQEKTTIWKEQREKFFRAVQDYVGRYNAQEANKEFDRHLRYFASAIGPIVEEAFFINEALNDMKGYLGIWAKTSQQAPAGSILNIWPPSDFSVKGKINQVVDYSENGRIREQGYKIYDYIKPADALASYAEDLAHGKDGIMLVTMLEYIRRISVHRKRNTKVLVGTFIRSDIPGADLDCDGARASLEFAQDLSDMVGWSRGLPGVMWHLH</sequence>
<protein>
    <recommendedName>
        <fullName evidence="3">VWFA domain-containing protein</fullName>
    </recommendedName>
</protein>
<name>A0ABP0L562_9DINO</name>
<evidence type="ECO:0000259" key="3">
    <source>
        <dbReference type="PROSITE" id="PS50234"/>
    </source>
</evidence>
<dbReference type="SMART" id="SM00327">
    <property type="entry name" value="VWA"/>
    <property type="match status" value="1"/>
</dbReference>
<feature type="compositionally biased region" description="Polar residues" evidence="1">
    <location>
        <begin position="874"/>
        <end position="892"/>
    </location>
</feature>
<dbReference type="InterPro" id="IPR052229">
    <property type="entry name" value="Collagen-VI/PIF"/>
</dbReference>
<dbReference type="PROSITE" id="PS50234">
    <property type="entry name" value="VWFA"/>
    <property type="match status" value="1"/>
</dbReference>
<evidence type="ECO:0000256" key="2">
    <source>
        <dbReference type="SAM" id="SignalP"/>
    </source>
</evidence>
<gene>
    <name evidence="4" type="ORF">CCMP2556_LOCUS19040</name>
</gene>
<dbReference type="Proteomes" id="UP001642484">
    <property type="component" value="Unassembled WGS sequence"/>
</dbReference>
<dbReference type="InterPro" id="IPR002035">
    <property type="entry name" value="VWF_A"/>
</dbReference>
<dbReference type="PANTHER" id="PTHR22588">
    <property type="entry name" value="VWFA DOMAIN-CONTAINING PROTEIN"/>
    <property type="match status" value="1"/>
</dbReference>
<accession>A0ABP0L562</accession>
<dbReference type="PRINTS" id="PR00453">
    <property type="entry name" value="VWFADOMAIN"/>
</dbReference>
<feature type="compositionally biased region" description="Polar residues" evidence="1">
    <location>
        <begin position="899"/>
        <end position="959"/>
    </location>
</feature>
<feature type="region of interest" description="Disordered" evidence="1">
    <location>
        <begin position="691"/>
        <end position="1030"/>
    </location>
</feature>